<evidence type="ECO:0000259" key="11">
    <source>
        <dbReference type="SMART" id="SM00460"/>
    </source>
</evidence>
<dbReference type="SUPFAM" id="SSF49309">
    <property type="entry name" value="Transglutaminase, two C-terminal domains"/>
    <property type="match status" value="2"/>
</dbReference>
<dbReference type="InterPro" id="IPR001102">
    <property type="entry name" value="Transglutaminase_N"/>
</dbReference>
<dbReference type="FunFam" id="2.60.40.10:FF:000171">
    <property type="entry name" value="protein-glutamine gamma-glutamyltransferase 6"/>
    <property type="match status" value="1"/>
</dbReference>
<dbReference type="Pfam" id="PF01841">
    <property type="entry name" value="Transglut_core"/>
    <property type="match status" value="1"/>
</dbReference>
<dbReference type="InterPro" id="IPR036985">
    <property type="entry name" value="Transglutaminase-like_sf"/>
</dbReference>
<evidence type="ECO:0000256" key="7">
    <source>
        <dbReference type="ARBA" id="ARBA00051843"/>
    </source>
</evidence>
<dbReference type="Pfam" id="PF00927">
    <property type="entry name" value="Transglut_C"/>
    <property type="match status" value="2"/>
</dbReference>
<name>A0A2I9LNS2_9SCOR</name>
<dbReference type="InterPro" id="IPR050779">
    <property type="entry name" value="Transglutaminase"/>
</dbReference>
<dbReference type="InterPro" id="IPR038765">
    <property type="entry name" value="Papain-like_cys_pep_sf"/>
</dbReference>
<dbReference type="PROSITE" id="PS00547">
    <property type="entry name" value="TRANSGLUTAMINASES"/>
    <property type="match status" value="1"/>
</dbReference>
<proteinExistence type="inferred from homology"/>
<dbReference type="GO" id="GO:0046872">
    <property type="term" value="F:metal ion binding"/>
    <property type="evidence" value="ECO:0007669"/>
    <property type="project" value="UniProtKB-KW"/>
</dbReference>
<evidence type="ECO:0000256" key="6">
    <source>
        <dbReference type="ARBA" id="ARBA00024222"/>
    </source>
</evidence>
<dbReference type="EMBL" id="GFWZ01000042">
    <property type="protein sequence ID" value="MBW20032.1"/>
    <property type="molecule type" value="Transcribed_RNA"/>
</dbReference>
<evidence type="ECO:0000256" key="5">
    <source>
        <dbReference type="ARBA" id="ARBA00023315"/>
    </source>
</evidence>
<dbReference type="InterPro" id="IPR013783">
    <property type="entry name" value="Ig-like_fold"/>
</dbReference>
<dbReference type="InterPro" id="IPR036238">
    <property type="entry name" value="Transglutaminase_C_sf"/>
</dbReference>
<feature type="binding site" evidence="9">
    <location>
        <position position="518"/>
    </location>
    <ligand>
        <name>Ca(2+)</name>
        <dbReference type="ChEBI" id="CHEBI:29108"/>
    </ligand>
</feature>
<dbReference type="SUPFAM" id="SSF81296">
    <property type="entry name" value="E set domains"/>
    <property type="match status" value="1"/>
</dbReference>
<comment type="cofactor">
    <cofactor evidence="9">
        <name>Ca(2+)</name>
        <dbReference type="ChEBI" id="CHEBI:29108"/>
    </cofactor>
    <text evidence="9">Binds 1 Ca(2+) ion per subunit.</text>
</comment>
<dbReference type="PANTHER" id="PTHR11590">
    <property type="entry name" value="PROTEIN-GLUTAMINE GAMMA-GLUTAMYLTRANSFERASE"/>
    <property type="match status" value="1"/>
</dbReference>
<dbReference type="InterPro" id="IPR013808">
    <property type="entry name" value="Transglutaminase_AS"/>
</dbReference>
<comment type="catalytic activity">
    <reaction evidence="7">
        <text>L-glutaminyl-[protein] + L-lysyl-[protein] = [protein]-L-lysyl-N(6)-5-L-glutamyl-[protein] + NH4(+)</text>
        <dbReference type="Rhea" id="RHEA:54816"/>
        <dbReference type="Rhea" id="RHEA-COMP:9752"/>
        <dbReference type="Rhea" id="RHEA-COMP:10207"/>
        <dbReference type="Rhea" id="RHEA-COMP:14005"/>
        <dbReference type="ChEBI" id="CHEBI:28938"/>
        <dbReference type="ChEBI" id="CHEBI:29969"/>
        <dbReference type="ChEBI" id="CHEBI:30011"/>
        <dbReference type="ChEBI" id="CHEBI:138370"/>
        <dbReference type="EC" id="2.3.2.13"/>
    </reaction>
</comment>
<evidence type="ECO:0000256" key="10">
    <source>
        <dbReference type="SAM" id="MobiDB-lite"/>
    </source>
</evidence>
<keyword evidence="5" id="KW-0012">Acyltransferase</keyword>
<feature type="active site" evidence="8">
    <location>
        <position position="428"/>
    </location>
</feature>
<dbReference type="PIRSF" id="PIRSF000459">
    <property type="entry name" value="TGM_EBP42"/>
    <property type="match status" value="1"/>
</dbReference>
<evidence type="ECO:0000256" key="8">
    <source>
        <dbReference type="PIRSR" id="PIRSR000459-1"/>
    </source>
</evidence>
<feature type="binding site" evidence="9">
    <location>
        <position position="470"/>
    </location>
    <ligand>
        <name>Ca(2+)</name>
        <dbReference type="ChEBI" id="CHEBI:29108"/>
    </ligand>
</feature>
<evidence type="ECO:0000256" key="3">
    <source>
        <dbReference type="ARBA" id="ARBA00022723"/>
    </source>
</evidence>
<dbReference type="AlphaFoldDB" id="A0A2I9LNS2"/>
<dbReference type="InterPro" id="IPR008958">
    <property type="entry name" value="Transglutaminase_C"/>
</dbReference>
<feature type="active site" evidence="8">
    <location>
        <position position="404"/>
    </location>
</feature>
<dbReference type="Gene3D" id="3.90.260.10">
    <property type="entry name" value="Transglutaminase-like"/>
    <property type="match status" value="1"/>
</dbReference>
<protein>
    <recommendedName>
        <fullName evidence="6">protein-glutamine gamma-glutamyltransferase</fullName>
        <ecNumber evidence="6">2.3.2.13</ecNumber>
    </recommendedName>
</protein>
<keyword evidence="4 9" id="KW-0106">Calcium</keyword>
<dbReference type="FunFam" id="3.90.260.10:FF:000001">
    <property type="entry name" value="Protein-glutamine gamma-glutamyltransferase 2"/>
    <property type="match status" value="1"/>
</dbReference>
<comment type="similarity">
    <text evidence="1">Belongs to the transglutaminase superfamily. Transglutaminase family.</text>
</comment>
<evidence type="ECO:0000256" key="2">
    <source>
        <dbReference type="ARBA" id="ARBA00022679"/>
    </source>
</evidence>
<feature type="binding site" evidence="9">
    <location>
        <position position="523"/>
    </location>
    <ligand>
        <name>Ca(2+)</name>
        <dbReference type="ChEBI" id="CHEBI:29108"/>
    </ligand>
</feature>
<dbReference type="Pfam" id="PF00868">
    <property type="entry name" value="Transglut_N"/>
    <property type="match status" value="1"/>
</dbReference>
<dbReference type="InterPro" id="IPR002931">
    <property type="entry name" value="Transglutaminase-like"/>
</dbReference>
<sequence length="774" mass="87273">MGNCLSSFRAQFRPNQGSASTATPIIPLTPNKPPKPTTTDDTEPTKPDSKPSQDGENMEESSLLVDSVDLCLVDNIVSHYTDKYESVKKESPTLVVRRGFPFKLTINFNREYNETKDAVCLVFTVKNAKTPSYSQGTLIITPIVPESDDTLPSDGWQAKLISKEDKSILVQVSPTPNSIVGVWSVDVDTKLKTEKENISVPNRYTLKQPIYILFNPWCKQDSVYLSDQEARKEYVLNDSGLLWRGSHNRLRPCIWNYAQFEENILECSCYLLTSVGNLSIVNQADPVKVVRHLSAVMNSPDDAGVIVGNWKGDYNGGVSPTIWGGSMAILQQFYKTLKPVKFGQCWVFSGVCTTVCRALGIPCRSVTNFASAHDTHNSLTIDQFFDDAGDPISRLNIDSVWNFHVWNEVWMERPDLEPGGYGGWQAIDATPQEKSDGVYRCGPASVTAIKRGEIMKAYDTAFLFAEVNADKVYWRYKGDNKPLKLIMKSSDTIGQHISTKMMGTFERDDITSEYKYQEKSTEEREVMLRALRQCRNSFSRYYLNEEMEDVELDFTLLDDIVIGSPFSVKLKAQNKSTEKEYNLDIVLRVDTVLYTGKLKNSVKKDKFSIKIAPNTEEEIKMNVSFDEYSKALADQCAFNIAAMAKVIETDFDYFAQDDFRVRMPDIVIETEAEIVQEQPFEVTAYFKNPLPKPLRKCVFVLEGPGLGQPLKLPIKGNIEPGKEARITCKMTPKSSGEKSIVAKFTSRELYDVDGYKVIEIKPKTESEKPIDGHN</sequence>
<dbReference type="FunFam" id="2.60.40.10:FF:000090">
    <property type="entry name" value="Protein-glutamine gamma-glutamyltransferase 2"/>
    <property type="match status" value="1"/>
</dbReference>
<keyword evidence="2" id="KW-0808">Transferase</keyword>
<evidence type="ECO:0000313" key="12">
    <source>
        <dbReference type="EMBL" id="MBW20032.1"/>
    </source>
</evidence>
<accession>A0A2I9LNS2</accession>
<dbReference type="PANTHER" id="PTHR11590:SF69">
    <property type="entry name" value="RE08173P"/>
    <property type="match status" value="1"/>
</dbReference>
<feature type="compositionally biased region" description="Basic and acidic residues" evidence="10">
    <location>
        <begin position="43"/>
        <end position="53"/>
    </location>
</feature>
<dbReference type="SMART" id="SM00460">
    <property type="entry name" value="TGc"/>
    <property type="match status" value="1"/>
</dbReference>
<evidence type="ECO:0000256" key="4">
    <source>
        <dbReference type="ARBA" id="ARBA00022837"/>
    </source>
</evidence>
<feature type="binding site" evidence="9">
    <location>
        <position position="468"/>
    </location>
    <ligand>
        <name>Ca(2+)</name>
        <dbReference type="ChEBI" id="CHEBI:29108"/>
    </ligand>
</feature>
<dbReference type="FunFam" id="2.60.40.10:FF:002167">
    <property type="entry name" value="Transglutaminase, isoform B"/>
    <property type="match status" value="1"/>
</dbReference>
<dbReference type="GO" id="GO:0003810">
    <property type="term" value="F:protein-glutamine gamma-glutamyltransferase activity"/>
    <property type="evidence" value="ECO:0007669"/>
    <property type="project" value="UniProtKB-EC"/>
</dbReference>
<evidence type="ECO:0000256" key="9">
    <source>
        <dbReference type="PIRSR" id="PIRSR000459-2"/>
    </source>
</evidence>
<dbReference type="EC" id="2.3.2.13" evidence="6"/>
<keyword evidence="3 9" id="KW-0479">Metal-binding</keyword>
<organism evidence="12">
    <name type="scientific">Centruroides hentzi</name>
    <dbReference type="NCBI Taxonomy" id="88313"/>
    <lineage>
        <taxon>Eukaryota</taxon>
        <taxon>Metazoa</taxon>
        <taxon>Ecdysozoa</taxon>
        <taxon>Arthropoda</taxon>
        <taxon>Chelicerata</taxon>
        <taxon>Arachnida</taxon>
        <taxon>Scorpiones</taxon>
        <taxon>Buthida</taxon>
        <taxon>Buthoidea</taxon>
        <taxon>Buthidae</taxon>
        <taxon>Centruroides</taxon>
    </lineage>
</organism>
<dbReference type="Gene3D" id="2.60.40.10">
    <property type="entry name" value="Immunoglobulins"/>
    <property type="match status" value="3"/>
</dbReference>
<dbReference type="InterPro" id="IPR023608">
    <property type="entry name" value="Transglutaminase_animal"/>
</dbReference>
<dbReference type="InterPro" id="IPR014756">
    <property type="entry name" value="Ig_E-set"/>
</dbReference>
<evidence type="ECO:0000256" key="1">
    <source>
        <dbReference type="ARBA" id="ARBA00005968"/>
    </source>
</evidence>
<feature type="region of interest" description="Disordered" evidence="10">
    <location>
        <begin position="1"/>
        <end position="60"/>
    </location>
</feature>
<dbReference type="SUPFAM" id="SSF54001">
    <property type="entry name" value="Cysteine proteinases"/>
    <property type="match status" value="1"/>
</dbReference>
<feature type="compositionally biased region" description="Polar residues" evidence="10">
    <location>
        <begin position="1"/>
        <end position="22"/>
    </location>
</feature>
<feature type="active site" evidence="8">
    <location>
        <position position="345"/>
    </location>
</feature>
<reference evidence="12" key="1">
    <citation type="journal article" date="2017" name="Toxicon">
        <title>Venom-gland transcriptomics and venom proteomics of the Hentz striped scorpion (Centruroides hentzi; Buthidae) reveal high toxin diversity in a harmless member of a lethal family.</title>
        <authorList>
            <person name="Ward M.J."/>
            <person name="Ellsworth S.A."/>
            <person name="Rokyta D.R."/>
        </authorList>
    </citation>
    <scope>NUCLEOTIDE SEQUENCE</scope>
    <source>
        <tissue evidence="12">Venom gland</tissue>
    </source>
</reference>
<feature type="domain" description="Transglutaminase-like" evidence="11">
    <location>
        <begin position="337"/>
        <end position="431"/>
    </location>
</feature>